<keyword evidence="7 9" id="KW-1133">Transmembrane helix</keyword>
<reference evidence="13" key="1">
    <citation type="journal article" date="2013" name="Proc. Natl. Acad. Sci. U.S.A.">
        <title>Improving the coverage of the cyanobacterial phylum using diversity-driven genome sequencing.</title>
        <authorList>
            <person name="Shih P.M."/>
            <person name="Wu D."/>
            <person name="Latifi A."/>
            <person name="Axen S.D."/>
            <person name="Fewer D.P."/>
            <person name="Talla E."/>
            <person name="Calteau A."/>
            <person name="Cai F."/>
            <person name="Tandeau de Marsac N."/>
            <person name="Rippka R."/>
            <person name="Herdman M."/>
            <person name="Sivonen K."/>
            <person name="Coursin T."/>
            <person name="Laurent T."/>
            <person name="Goodwin L."/>
            <person name="Nolan M."/>
            <person name="Davenport K.W."/>
            <person name="Han C.S."/>
            <person name="Rubin E.M."/>
            <person name="Eisen J.A."/>
            <person name="Woyke T."/>
            <person name="Gugger M."/>
            <person name="Kerfeld C.A."/>
        </authorList>
    </citation>
    <scope>NUCLEOTIDE SEQUENCE [LARGE SCALE GENOMIC DNA]</scope>
    <source>
        <strain evidence="13">ATCC 27147 / PCC 6307</strain>
    </source>
</reference>
<dbReference type="InterPro" id="IPR003439">
    <property type="entry name" value="ABC_transporter-like_ATP-bd"/>
</dbReference>
<dbReference type="KEGG" id="cgc:Cyagr_0271"/>
<dbReference type="EMBL" id="CP003495">
    <property type="protein sequence ID" value="AFY27472.1"/>
    <property type="molecule type" value="Genomic_DNA"/>
</dbReference>
<evidence type="ECO:0000256" key="1">
    <source>
        <dbReference type="ARBA" id="ARBA00004651"/>
    </source>
</evidence>
<keyword evidence="6" id="KW-0067">ATP-binding</keyword>
<evidence type="ECO:0000259" key="10">
    <source>
        <dbReference type="PROSITE" id="PS50893"/>
    </source>
</evidence>
<protein>
    <submittedName>
        <fullName evidence="12">ABC-type bacteriocin/lantibiotic exporter with N-terminal double-glycine peptidase domain</fullName>
    </submittedName>
</protein>
<keyword evidence="3" id="KW-1003">Cell membrane</keyword>
<evidence type="ECO:0000313" key="12">
    <source>
        <dbReference type="EMBL" id="AFY27472.1"/>
    </source>
</evidence>
<evidence type="ECO:0000256" key="6">
    <source>
        <dbReference type="ARBA" id="ARBA00022840"/>
    </source>
</evidence>
<evidence type="ECO:0000259" key="11">
    <source>
        <dbReference type="PROSITE" id="PS50929"/>
    </source>
</evidence>
<feature type="transmembrane region" description="Helical" evidence="9">
    <location>
        <begin position="367"/>
        <end position="386"/>
    </location>
</feature>
<keyword evidence="5" id="KW-0547">Nucleotide-binding</keyword>
<evidence type="ECO:0000256" key="2">
    <source>
        <dbReference type="ARBA" id="ARBA00022448"/>
    </source>
</evidence>
<dbReference type="InterPro" id="IPR017871">
    <property type="entry name" value="ABC_transporter-like_CS"/>
</dbReference>
<dbReference type="InterPro" id="IPR003593">
    <property type="entry name" value="AAA+_ATPase"/>
</dbReference>
<comment type="subcellular location">
    <subcellularLocation>
        <location evidence="1">Cell membrane</location>
        <topology evidence="1">Multi-pass membrane protein</topology>
    </subcellularLocation>
</comment>
<keyword evidence="8 9" id="KW-0472">Membrane</keyword>
<dbReference type="GO" id="GO:0005886">
    <property type="term" value="C:plasma membrane"/>
    <property type="evidence" value="ECO:0007669"/>
    <property type="project" value="UniProtKB-SubCell"/>
</dbReference>
<dbReference type="PANTHER" id="PTHR24221">
    <property type="entry name" value="ATP-BINDING CASSETTE SUB-FAMILY B"/>
    <property type="match status" value="1"/>
</dbReference>
<organism evidence="12 13">
    <name type="scientific">Cyanobium gracile (strain ATCC 27147 / PCC 6307)</name>
    <dbReference type="NCBI Taxonomy" id="292564"/>
    <lineage>
        <taxon>Bacteria</taxon>
        <taxon>Bacillati</taxon>
        <taxon>Cyanobacteriota</taxon>
        <taxon>Cyanophyceae</taxon>
        <taxon>Synechococcales</taxon>
        <taxon>Prochlorococcaceae</taxon>
        <taxon>Cyanobium</taxon>
    </lineage>
</organism>
<gene>
    <name evidence="12" type="ordered locus">Cyagr_0271</name>
</gene>
<feature type="transmembrane region" description="Helical" evidence="9">
    <location>
        <begin position="392"/>
        <end position="412"/>
    </location>
</feature>
<dbReference type="PROSITE" id="PS50929">
    <property type="entry name" value="ABC_TM1F"/>
    <property type="match status" value="1"/>
</dbReference>
<dbReference type="HOGENOM" id="CLU_000604_84_3_3"/>
<dbReference type="Proteomes" id="UP000010388">
    <property type="component" value="Chromosome"/>
</dbReference>
<dbReference type="SUPFAM" id="SSF90123">
    <property type="entry name" value="ABC transporter transmembrane region"/>
    <property type="match status" value="1"/>
</dbReference>
<proteinExistence type="predicted"/>
<dbReference type="STRING" id="292564.Cyagr_0271"/>
<evidence type="ECO:0000256" key="4">
    <source>
        <dbReference type="ARBA" id="ARBA00022692"/>
    </source>
</evidence>
<keyword evidence="4 9" id="KW-0812">Transmembrane</keyword>
<dbReference type="AlphaFoldDB" id="K9P282"/>
<feature type="transmembrane region" description="Helical" evidence="9">
    <location>
        <begin position="255"/>
        <end position="277"/>
    </location>
</feature>
<evidence type="ECO:0000313" key="13">
    <source>
        <dbReference type="Proteomes" id="UP000010388"/>
    </source>
</evidence>
<dbReference type="Pfam" id="PF00664">
    <property type="entry name" value="ABC_membrane"/>
    <property type="match status" value="1"/>
</dbReference>
<dbReference type="GO" id="GO:0140359">
    <property type="term" value="F:ABC-type transporter activity"/>
    <property type="evidence" value="ECO:0007669"/>
    <property type="project" value="InterPro"/>
</dbReference>
<dbReference type="eggNOG" id="COG2274">
    <property type="taxonomic scope" value="Bacteria"/>
</dbReference>
<dbReference type="InterPro" id="IPR011527">
    <property type="entry name" value="ABC1_TM_dom"/>
</dbReference>
<dbReference type="InterPro" id="IPR027417">
    <property type="entry name" value="P-loop_NTPase"/>
</dbReference>
<keyword evidence="2" id="KW-0813">Transport</keyword>
<dbReference type="Pfam" id="PF00005">
    <property type="entry name" value="ABC_tran"/>
    <property type="match status" value="1"/>
</dbReference>
<dbReference type="SUPFAM" id="SSF52540">
    <property type="entry name" value="P-loop containing nucleoside triphosphate hydrolases"/>
    <property type="match status" value="1"/>
</dbReference>
<dbReference type="FunFam" id="3.40.50.300:FF:000299">
    <property type="entry name" value="ABC transporter ATP-binding protein/permease"/>
    <property type="match status" value="1"/>
</dbReference>
<name>K9P282_CYAGP</name>
<evidence type="ECO:0000256" key="8">
    <source>
        <dbReference type="ARBA" id="ARBA00023136"/>
    </source>
</evidence>
<evidence type="ECO:0000256" key="3">
    <source>
        <dbReference type="ARBA" id="ARBA00022475"/>
    </source>
</evidence>
<dbReference type="GO" id="GO:0016887">
    <property type="term" value="F:ATP hydrolysis activity"/>
    <property type="evidence" value="ECO:0007669"/>
    <property type="project" value="InterPro"/>
</dbReference>
<feature type="domain" description="ABC transporter" evidence="10">
    <location>
        <begin position="574"/>
        <end position="806"/>
    </location>
</feature>
<sequence>MPPVKKCPSLQCLPLEAESPSWRPNGEVPQHEPLDQLFEQQLMTAIDQQQGAQGFRMAPGLGAEADPLLRAVKVLARRHGTRVEWLGDHPPQGKADLRLALTGSGLLWREVLIDGQRLNWDGGDLIGIESDAPHQPVLLLSECNGYLLWKPAEMAGPVPFNGRCLRGSRLPERMLAIQPALPETGLNARVLLRFSFGAATQPMPLLAACSILGLLLGFGLAIGQEGGAAQWIFGVGAAGLLLGISLVVLSNGFRLAVITSLMSTLLGFLLPSFNTILTNGALPNRDLGLVWQLGGVLLAAAMADVCLQWTQSLSLLAIQLRGAMRLQYGVFDRLLKLPTTFFQRFGAGELALRFDAISQLNDELQTLLSGGLLKTLLSLLYLLFMLKISKVLTALAVALALLLLIPTGVVGWQSRRFERRRESAAAEASSTNLELISSVAKLRVAGAETRAARHWGEAYSPSVAYAFALDARAGISELLQTIVPGLGQLLLYMVIARLIADAARNPGSPAPDLGELLGFFSAFGVFIGSMASMADLAVGAFDLPVLVERAWPILTTEPERQRQAIDPGDLKGSVALEEVWYRYGPEQEAVLKGVTLQASPGECLAIVGPSGSGKSTIVRLLLGLDQPESGEVRYDGRALAELRIDRVRAQIGCVLQDARLFAGSIHEAIAAGALITPEQAWRAAELAAIADDIRAMPMQMHTVLPEGGGTLSGGQRQRLAIARALARTPRVLIFDEATSALDNRTQREVAENLHSLPATRILVAHRISTIRQADRIVVVEEGRISQQGTFQDLMRQPGPFTQLMARQEA</sequence>
<dbReference type="PANTHER" id="PTHR24221:SF654">
    <property type="entry name" value="ATP-BINDING CASSETTE SUB-FAMILY B MEMBER 6"/>
    <property type="match status" value="1"/>
</dbReference>
<evidence type="ECO:0000256" key="5">
    <source>
        <dbReference type="ARBA" id="ARBA00022741"/>
    </source>
</evidence>
<dbReference type="GO" id="GO:0005524">
    <property type="term" value="F:ATP binding"/>
    <property type="evidence" value="ECO:0007669"/>
    <property type="project" value="UniProtKB-KW"/>
</dbReference>
<dbReference type="GO" id="GO:0034040">
    <property type="term" value="F:ATPase-coupled lipid transmembrane transporter activity"/>
    <property type="evidence" value="ECO:0007669"/>
    <property type="project" value="TreeGrafter"/>
</dbReference>
<dbReference type="PROSITE" id="PS00211">
    <property type="entry name" value="ABC_TRANSPORTER_1"/>
    <property type="match status" value="1"/>
</dbReference>
<evidence type="ECO:0000256" key="7">
    <source>
        <dbReference type="ARBA" id="ARBA00022989"/>
    </source>
</evidence>
<dbReference type="Gene3D" id="3.40.50.300">
    <property type="entry name" value="P-loop containing nucleotide triphosphate hydrolases"/>
    <property type="match status" value="1"/>
</dbReference>
<feature type="domain" description="ABC transmembrane type-1" evidence="11">
    <location>
        <begin position="255"/>
        <end position="536"/>
    </location>
</feature>
<evidence type="ECO:0000256" key="9">
    <source>
        <dbReference type="SAM" id="Phobius"/>
    </source>
</evidence>
<dbReference type="SMART" id="SM00382">
    <property type="entry name" value="AAA"/>
    <property type="match status" value="1"/>
</dbReference>
<feature type="transmembrane region" description="Helical" evidence="9">
    <location>
        <begin position="289"/>
        <end position="307"/>
    </location>
</feature>
<feature type="transmembrane region" description="Helical" evidence="9">
    <location>
        <begin position="203"/>
        <end position="222"/>
    </location>
</feature>
<dbReference type="PROSITE" id="PS50893">
    <property type="entry name" value="ABC_TRANSPORTER_2"/>
    <property type="match status" value="1"/>
</dbReference>
<accession>K9P282</accession>
<dbReference type="InterPro" id="IPR036640">
    <property type="entry name" value="ABC1_TM_sf"/>
</dbReference>
<dbReference type="InterPro" id="IPR039421">
    <property type="entry name" value="Type_1_exporter"/>
</dbReference>
<dbReference type="Gene3D" id="1.20.1560.10">
    <property type="entry name" value="ABC transporter type 1, transmembrane domain"/>
    <property type="match status" value="1"/>
</dbReference>
<feature type="transmembrane region" description="Helical" evidence="9">
    <location>
        <begin position="228"/>
        <end position="248"/>
    </location>
</feature>